<keyword evidence="14" id="KW-1185">Reference proteome</keyword>
<dbReference type="InterPro" id="IPR001789">
    <property type="entry name" value="Sig_transdc_resp-reg_receiver"/>
</dbReference>
<evidence type="ECO:0000256" key="4">
    <source>
        <dbReference type="ARBA" id="ARBA00022692"/>
    </source>
</evidence>
<reference evidence="13 14" key="1">
    <citation type="journal article" date="2015" name="Genome Biol. Evol.">
        <title>Comparative Genomics of a Bacterivorous Green Alga Reveals Evolutionary Causalities and Consequences of Phago-Mixotrophic Mode of Nutrition.</title>
        <authorList>
            <person name="Burns J.A."/>
            <person name="Paasch A."/>
            <person name="Narechania A."/>
            <person name="Kim E."/>
        </authorList>
    </citation>
    <scope>NUCLEOTIDE SEQUENCE [LARGE SCALE GENOMIC DNA]</scope>
    <source>
        <strain evidence="13 14">PLY_AMNH</strain>
    </source>
</reference>
<dbReference type="PANTHER" id="PTHR45339">
    <property type="entry name" value="HYBRID SIGNAL TRANSDUCTION HISTIDINE KINASE J"/>
    <property type="match status" value="1"/>
</dbReference>
<dbReference type="PROSITE" id="PS50110">
    <property type="entry name" value="RESPONSE_REGULATORY"/>
    <property type="match status" value="4"/>
</dbReference>
<dbReference type="GO" id="GO:0005524">
    <property type="term" value="F:ATP binding"/>
    <property type="evidence" value="ECO:0007669"/>
    <property type="project" value="UniProtKB-KW"/>
</dbReference>
<sequence>MYSFVIISVMHEDELQEVYEMKVPPPHPPPPATMVAHMLNTGAEGVHQESTLAMMHLGVANHNNEANPNSAFGLVPTLSSNSEARTKHILVVEDNATTQKQMRTILNEAGYIVDVAGNGKEALQNISCVNYDVCLMDFLMPVLDGLQATAMIRAQESAQYDRLGYLRQLPIIGVTSRGLDDSMKYGMNECLMKPVTSAKLLHIVRKWIHPNEPATTHRQAEDHKWRVLLVENNTASQLAAQRMLEIHGCTVLCASNGAEAVDMVEAEEEREFDLILLDIHMPIMHGVAATTRILQIVRQRGHARPPIFGMTTNCTAEMLQECYSAGMAKVVVKPLTSKMTANWMTTFQRKPTCKGKAMCTLSKLQVRKPKCKGKAMCTLSKLQVLLVEDSPVESMFASRMLEGMECVVTVVRDGQQAVKYVVEHPHNIDLVLMDIQSTFMDGMEATLMMGQHYEFLSQQARDFPAPRMPMVVGLIADGTNLDTPMVQQGLSAGMTRRVVKRLLEGKGAKCTLADNGEQCLQTLQGRRDTFDLVLMDCHMPVMDGWTATQKIRELEEEMVQTGPLASFKRIPIVAFTTDTMQSDVEKCYHVGMDDYLQKPIKLPQHLNTIAKWTLKVEPVVPPRASSCVKKSAGPLSTGPVRLAEYLNHAQTLQPPAGWTKQNTQNAQKMRQNNSKNETAAAQPSRDGQAAELGRSNAPPAKKVDQLVQWLVDSMHNEYLTMRDKHGCIDGAAAIDDLFGSFGMYCEILMHLVESIEEHIQIISSALPEGPRGATPEQLRMAAHSLRGACIGCSAILAAHLCNDMEMALLHIPNDSQQWTTAGSHLRIYLHDCMNCLMTELKLVQQLGRALKESKHKLNIDEAMTRFGSCRTYMSQLEIFFFWCIDQVDVILRAMLEKEDRELVVELATELGNEAKELCLADVMSATKKLADLYRVNISGMTHDRKTAFLDLYKELRLHAELAFSIMFKKQDAQATVPPAPGRNQRQQIVSGTLGFGPSRFGLEPAKVMHSARESGEAALAELMSQGVANEPKHSNGGPVEKRPRELPRAGLDHVDVLSSPRKRSCR</sequence>
<organism evidence="13 14">
    <name type="scientific">Cymbomonas tetramitiformis</name>
    <dbReference type="NCBI Taxonomy" id="36881"/>
    <lineage>
        <taxon>Eukaryota</taxon>
        <taxon>Viridiplantae</taxon>
        <taxon>Chlorophyta</taxon>
        <taxon>Pyramimonadophyceae</taxon>
        <taxon>Pyramimonadales</taxon>
        <taxon>Pyramimonadaceae</taxon>
        <taxon>Cymbomonas</taxon>
    </lineage>
</organism>
<feature type="region of interest" description="Disordered" evidence="11">
    <location>
        <begin position="651"/>
        <end position="699"/>
    </location>
</feature>
<evidence type="ECO:0000256" key="11">
    <source>
        <dbReference type="SAM" id="MobiDB-lite"/>
    </source>
</evidence>
<keyword evidence="2" id="KW-1003">Cell membrane</keyword>
<keyword evidence="3 10" id="KW-0597">Phosphoprotein</keyword>
<feature type="modified residue" description="4-aspartylphosphate" evidence="10">
    <location>
        <position position="137"/>
    </location>
</feature>
<feature type="compositionally biased region" description="Polar residues" evidence="11">
    <location>
        <begin position="651"/>
        <end position="681"/>
    </location>
</feature>
<feature type="compositionally biased region" description="Basic and acidic residues" evidence="11">
    <location>
        <begin position="1039"/>
        <end position="1055"/>
    </location>
</feature>
<dbReference type="SMART" id="SM00448">
    <property type="entry name" value="REC"/>
    <property type="match status" value="4"/>
</dbReference>
<dbReference type="CDD" id="cd17546">
    <property type="entry name" value="REC_hyHK_CKI1_RcsC-like"/>
    <property type="match status" value="3"/>
</dbReference>
<comment type="subcellular location">
    <subcellularLocation>
        <location evidence="1">Cell membrane</location>
        <topology evidence="1">Multi-pass membrane protein</topology>
    </subcellularLocation>
</comment>
<feature type="domain" description="Response regulatory" evidence="12">
    <location>
        <begin position="88"/>
        <end position="208"/>
    </location>
</feature>
<dbReference type="InterPro" id="IPR011006">
    <property type="entry name" value="CheY-like_superfamily"/>
</dbReference>
<dbReference type="Gene3D" id="3.40.50.2300">
    <property type="match status" value="4"/>
</dbReference>
<dbReference type="Proteomes" id="UP001190700">
    <property type="component" value="Unassembled WGS sequence"/>
</dbReference>
<protein>
    <recommendedName>
        <fullName evidence="12">Response regulatory domain-containing protein</fullName>
    </recommendedName>
</protein>
<feature type="domain" description="Response regulatory" evidence="12">
    <location>
        <begin position="485"/>
        <end position="613"/>
    </location>
</feature>
<feature type="modified residue" description="4-aspartylphosphate" evidence="10">
    <location>
        <position position="434"/>
    </location>
</feature>
<feature type="domain" description="Response regulatory" evidence="12">
    <location>
        <begin position="383"/>
        <end position="446"/>
    </location>
</feature>
<evidence type="ECO:0000313" key="13">
    <source>
        <dbReference type="EMBL" id="KAK3281711.1"/>
    </source>
</evidence>
<evidence type="ECO:0000256" key="3">
    <source>
        <dbReference type="ARBA" id="ARBA00022553"/>
    </source>
</evidence>
<evidence type="ECO:0000256" key="2">
    <source>
        <dbReference type="ARBA" id="ARBA00022475"/>
    </source>
</evidence>
<keyword evidence="4" id="KW-0812">Transmembrane</keyword>
<feature type="modified residue" description="4-aspartylphosphate" evidence="10">
    <location>
        <position position="278"/>
    </location>
</feature>
<dbReference type="PANTHER" id="PTHR45339:SF1">
    <property type="entry name" value="HYBRID SIGNAL TRANSDUCTION HISTIDINE KINASE J"/>
    <property type="match status" value="1"/>
</dbReference>
<evidence type="ECO:0000256" key="1">
    <source>
        <dbReference type="ARBA" id="ARBA00004651"/>
    </source>
</evidence>
<dbReference type="GO" id="GO:0000160">
    <property type="term" value="P:phosphorelay signal transduction system"/>
    <property type="evidence" value="ECO:0007669"/>
    <property type="project" value="UniProtKB-KW"/>
</dbReference>
<dbReference type="AlphaFoldDB" id="A0AAE0GP44"/>
<comment type="caution">
    <text evidence="13">The sequence shown here is derived from an EMBL/GenBank/DDBJ whole genome shotgun (WGS) entry which is preliminary data.</text>
</comment>
<evidence type="ECO:0000256" key="6">
    <source>
        <dbReference type="ARBA" id="ARBA00022840"/>
    </source>
</evidence>
<evidence type="ECO:0000259" key="12">
    <source>
        <dbReference type="PROSITE" id="PS50110"/>
    </source>
</evidence>
<evidence type="ECO:0000313" key="14">
    <source>
        <dbReference type="Proteomes" id="UP001190700"/>
    </source>
</evidence>
<evidence type="ECO:0000256" key="5">
    <source>
        <dbReference type="ARBA" id="ARBA00022741"/>
    </source>
</evidence>
<evidence type="ECO:0000256" key="7">
    <source>
        <dbReference type="ARBA" id="ARBA00022989"/>
    </source>
</evidence>
<evidence type="ECO:0000256" key="9">
    <source>
        <dbReference type="ARBA" id="ARBA00023136"/>
    </source>
</evidence>
<feature type="domain" description="Response regulatory" evidence="12">
    <location>
        <begin position="226"/>
        <end position="348"/>
    </location>
</feature>
<feature type="modified residue" description="4-aspartylphosphate" evidence="10">
    <location>
        <position position="536"/>
    </location>
</feature>
<dbReference type="Gene3D" id="1.20.120.160">
    <property type="entry name" value="HPT domain"/>
    <property type="match status" value="1"/>
</dbReference>
<keyword evidence="9" id="KW-0472">Membrane</keyword>
<dbReference type="EMBL" id="LGRX02003737">
    <property type="protein sequence ID" value="KAK3281711.1"/>
    <property type="molecule type" value="Genomic_DNA"/>
</dbReference>
<accession>A0AAE0GP44</accession>
<keyword evidence="5" id="KW-0547">Nucleotide-binding</keyword>
<dbReference type="GO" id="GO:0005886">
    <property type="term" value="C:plasma membrane"/>
    <property type="evidence" value="ECO:0007669"/>
    <property type="project" value="UniProtKB-SubCell"/>
</dbReference>
<gene>
    <name evidence="13" type="ORF">CYMTET_10517</name>
</gene>
<keyword evidence="7" id="KW-1133">Transmembrane helix</keyword>
<dbReference type="SUPFAM" id="SSF47226">
    <property type="entry name" value="Histidine-containing phosphotransfer domain, HPT domain"/>
    <property type="match status" value="1"/>
</dbReference>
<dbReference type="InterPro" id="IPR036641">
    <property type="entry name" value="HPT_dom_sf"/>
</dbReference>
<evidence type="ECO:0000256" key="8">
    <source>
        <dbReference type="ARBA" id="ARBA00023012"/>
    </source>
</evidence>
<feature type="region of interest" description="Disordered" evidence="11">
    <location>
        <begin position="1023"/>
        <end position="1066"/>
    </location>
</feature>
<proteinExistence type="predicted"/>
<name>A0AAE0GP44_9CHLO</name>
<keyword evidence="6" id="KW-0067">ATP-binding</keyword>
<keyword evidence="8" id="KW-0902">Two-component regulatory system</keyword>
<evidence type="ECO:0000256" key="10">
    <source>
        <dbReference type="PROSITE-ProRule" id="PRU00169"/>
    </source>
</evidence>
<dbReference type="Pfam" id="PF00072">
    <property type="entry name" value="Response_reg"/>
    <property type="match status" value="4"/>
</dbReference>
<dbReference type="SUPFAM" id="SSF52172">
    <property type="entry name" value="CheY-like"/>
    <property type="match status" value="4"/>
</dbReference>